<proteinExistence type="predicted"/>
<dbReference type="PANTHER" id="PTHR42754">
    <property type="entry name" value="ENDOGLUCANASE"/>
    <property type="match status" value="1"/>
</dbReference>
<dbReference type="EMBL" id="UINC01089452">
    <property type="protein sequence ID" value="SVC40563.1"/>
    <property type="molecule type" value="Genomic_DNA"/>
</dbReference>
<name>A0A382LVN2_9ZZZZ</name>
<accession>A0A382LVN2</accession>
<evidence type="ECO:0008006" key="2">
    <source>
        <dbReference type="Google" id="ProtNLM"/>
    </source>
</evidence>
<sequence length="379" mass="42007">MICKIFSWLSTLLLMSFSASQPDPVITFTVDVWPENSCGSAGSVKQTSDDGYIIAGCKDDKAWLLKLDMYGNQLWENTYNLMDYWGTKSVIQTSDGGYLFAGWVGIVKVDSTGEQEWKNEEHPNGMGAYPYYEDIIEHSNGKYYAVGGPGNDGQALIVKFSHDGEVLKRKWHGGNCDNDRFKSVIESPDSMLIMVGGKVHGNSGYPCSFEWYDDFWIVKTNRNGSKIWEQTYGGSYYEEAHDIVRIEGGGYGIIGEKCANTPSNCLDDTKVFFIQIDDDGNKVGDDKYQRNGFSTGNSITTTAQDGIAWTGDAGSYDTWVYKWGENEEQVDFVTDGVGGVNIETTTDGGFIIGTWGGTLIKTDSEFNFDETTSIDNNIT</sequence>
<gene>
    <name evidence="1" type="ORF">METZ01_LOCUS293417</name>
</gene>
<evidence type="ECO:0000313" key="1">
    <source>
        <dbReference type="EMBL" id="SVC40563.1"/>
    </source>
</evidence>
<dbReference type="AlphaFoldDB" id="A0A382LVN2"/>
<dbReference type="SUPFAM" id="SSF101898">
    <property type="entry name" value="NHL repeat"/>
    <property type="match status" value="1"/>
</dbReference>
<feature type="non-terminal residue" evidence="1">
    <location>
        <position position="379"/>
    </location>
</feature>
<organism evidence="1">
    <name type="scientific">marine metagenome</name>
    <dbReference type="NCBI Taxonomy" id="408172"/>
    <lineage>
        <taxon>unclassified sequences</taxon>
        <taxon>metagenomes</taxon>
        <taxon>ecological metagenomes</taxon>
    </lineage>
</organism>
<reference evidence="1" key="1">
    <citation type="submission" date="2018-05" db="EMBL/GenBank/DDBJ databases">
        <authorList>
            <person name="Lanie J.A."/>
            <person name="Ng W.-L."/>
            <person name="Kazmierczak K.M."/>
            <person name="Andrzejewski T.M."/>
            <person name="Davidsen T.M."/>
            <person name="Wayne K.J."/>
            <person name="Tettelin H."/>
            <person name="Glass J.I."/>
            <person name="Rusch D."/>
            <person name="Podicherti R."/>
            <person name="Tsui H.-C.T."/>
            <person name="Winkler M.E."/>
        </authorList>
    </citation>
    <scope>NUCLEOTIDE SEQUENCE</scope>
</reference>
<dbReference type="PANTHER" id="PTHR42754:SF1">
    <property type="entry name" value="LIPOPROTEIN"/>
    <property type="match status" value="1"/>
</dbReference>
<protein>
    <recommendedName>
        <fullName evidence="2">Bulb-type lectin domain-containing protein</fullName>
    </recommendedName>
</protein>